<feature type="transmembrane region" description="Helical" evidence="1">
    <location>
        <begin position="40"/>
        <end position="61"/>
    </location>
</feature>
<proteinExistence type="predicted"/>
<comment type="caution">
    <text evidence="2">The sequence shown here is derived from an EMBL/GenBank/DDBJ whole genome shotgun (WGS) entry which is preliminary data.</text>
</comment>
<keyword evidence="3" id="KW-1185">Reference proteome</keyword>
<feature type="transmembrane region" description="Helical" evidence="1">
    <location>
        <begin position="14"/>
        <end position="34"/>
    </location>
</feature>
<accession>A0A7V9ACY5</accession>
<sequence>MWSKLGSCVRCMRIAWWGTVVAWLGVVAAFMAAAPSVLGLAALGVAGLFSVLWLAHWGAFVGKNVASIRQLGNALGQPLGRRDLLRLAVHQAGAALILVWGQGAFGRVRGDDDVIPPGDDDVIPPPGQDEQIDDPPGCGPLRVRVRATARAANAQAACNEARLRLDQRIFWVIRNCHQYCARDNNDPNCRSRECVCLQIADVVRCGPARRDPQQGDFVCTCEGTIHIICHCLQDTCGVLGPILVAGAEACNANQNRALQDALASLQQAAQAECDKRCTARNRHCAVLGQRCVCAGINRLGQPECRHRTEIDGEGNRRHCYQCSATYQLRCRCS</sequence>
<dbReference type="EMBL" id="JACEFB010000015">
    <property type="protein sequence ID" value="MBA2227529.1"/>
    <property type="molecule type" value="Genomic_DNA"/>
</dbReference>
<evidence type="ECO:0000313" key="3">
    <source>
        <dbReference type="Proteomes" id="UP000542342"/>
    </source>
</evidence>
<keyword evidence="1" id="KW-1133">Transmembrane helix</keyword>
<keyword evidence="1" id="KW-0812">Transmembrane</keyword>
<protein>
    <submittedName>
        <fullName evidence="2">Uncharacterized protein</fullName>
    </submittedName>
</protein>
<dbReference type="Proteomes" id="UP000542342">
    <property type="component" value="Unassembled WGS sequence"/>
</dbReference>
<reference evidence="2 3" key="1">
    <citation type="submission" date="2020-07" db="EMBL/GenBank/DDBJ databases">
        <title>Thermogemmata thermophila gen. nov., sp. nov., a novel moderate thermophilic planctomycete from a Kamchatka hot spring.</title>
        <authorList>
            <person name="Elcheninov A.G."/>
            <person name="Podosokorskaya O.A."/>
            <person name="Kovaleva O.L."/>
            <person name="Novikov A."/>
            <person name="Bonch-Osmolovskaya E.A."/>
            <person name="Toshchakov S.V."/>
            <person name="Kublanov I.V."/>
        </authorList>
    </citation>
    <scope>NUCLEOTIDE SEQUENCE [LARGE SCALE GENOMIC DNA]</scope>
    <source>
        <strain evidence="2 3">2918</strain>
    </source>
</reference>
<keyword evidence="1" id="KW-0472">Membrane</keyword>
<gene>
    <name evidence="2" type="ORF">H0921_15320</name>
</gene>
<organism evidence="2 3">
    <name type="scientific">Thermogemmata fonticola</name>
    <dbReference type="NCBI Taxonomy" id="2755323"/>
    <lineage>
        <taxon>Bacteria</taxon>
        <taxon>Pseudomonadati</taxon>
        <taxon>Planctomycetota</taxon>
        <taxon>Planctomycetia</taxon>
        <taxon>Gemmatales</taxon>
        <taxon>Gemmataceae</taxon>
        <taxon>Thermogemmata</taxon>
    </lineage>
</organism>
<evidence type="ECO:0000313" key="2">
    <source>
        <dbReference type="EMBL" id="MBA2227529.1"/>
    </source>
</evidence>
<dbReference type="AlphaFoldDB" id="A0A7V9ACY5"/>
<evidence type="ECO:0000256" key="1">
    <source>
        <dbReference type="SAM" id="Phobius"/>
    </source>
</evidence>
<name>A0A7V9ACY5_9BACT</name>